<proteinExistence type="predicted"/>
<dbReference type="Gene3D" id="3.40.50.720">
    <property type="entry name" value="NAD(P)-binding Rossmann-like Domain"/>
    <property type="match status" value="1"/>
</dbReference>
<sequence length="454" mass="48291">MLSRLTTEAFALNFAETKPPLTKKAAIEESNRCLYCYDAPCITACPTGINIPSFIKRIATDNLKGAAKAIMTANPIGATCARVCPTDELCEGACVLKGASAPIMIGMLQRYATDWARATDATLFQPGPANGKKIAVIGGGPAGLSAARELAVDGFSVVVYEAKPLAGGLDTYGIVSFRLPQSISLWEVQQVEKLGVEIRTGIKVGEDIAAAYLLEEYDAIVLAAGMAYVPPIGIGGEDLQGVYDAIEFVEQTKKELPSFALKGARVAVIGAGNTAIDAATCSVRLGAEQVKIVYRRSREEMTAYDFEYDFAKQEGVEFSWMTAPKRVIGDAAGKVTHLECIRMEWSGKVGRDGRPLPSQIEGSEFLIPVDAVVKAIGQERRTTLVEQFGLAHNNGVVLVDEATRLTSNPKVYAAGDITFGAGQGEAMVVSAAEQGKRAAQAVRERLSASLNVSN</sequence>
<dbReference type="PANTHER" id="PTHR42783:SF3">
    <property type="entry name" value="GLUTAMATE SYNTHASE [NADPH] SMALL CHAIN-RELATED"/>
    <property type="match status" value="1"/>
</dbReference>
<gene>
    <name evidence="2" type="ORF">G9U52_36840</name>
</gene>
<accession>A0ABX0JLY1</accession>
<evidence type="ECO:0000259" key="1">
    <source>
        <dbReference type="PROSITE" id="PS51379"/>
    </source>
</evidence>
<dbReference type="InterPro" id="IPR036188">
    <property type="entry name" value="FAD/NAD-bd_sf"/>
</dbReference>
<dbReference type="Pfam" id="PF14691">
    <property type="entry name" value="Fer4_20"/>
    <property type="match status" value="1"/>
</dbReference>
<dbReference type="Gene3D" id="3.50.50.60">
    <property type="entry name" value="FAD/NAD(P)-binding domain"/>
    <property type="match status" value="1"/>
</dbReference>
<reference evidence="2" key="1">
    <citation type="submission" date="2020-03" db="EMBL/GenBank/DDBJ databases">
        <title>Draft sequencing of Paenibacilllus sp. S3N08.</title>
        <authorList>
            <person name="Kim D.-U."/>
        </authorList>
    </citation>
    <scope>NUCLEOTIDE SEQUENCE</scope>
    <source>
        <strain evidence="2">S3N08</strain>
    </source>
</reference>
<organism evidence="2 3">
    <name type="scientific">Paenibacillus agricola</name>
    <dbReference type="NCBI Taxonomy" id="2716264"/>
    <lineage>
        <taxon>Bacteria</taxon>
        <taxon>Bacillati</taxon>
        <taxon>Bacillota</taxon>
        <taxon>Bacilli</taxon>
        <taxon>Bacillales</taxon>
        <taxon>Paenibacillaceae</taxon>
        <taxon>Paenibacillus</taxon>
    </lineage>
</organism>
<dbReference type="PROSITE" id="PS51379">
    <property type="entry name" value="4FE4S_FER_2"/>
    <property type="match status" value="1"/>
</dbReference>
<dbReference type="Pfam" id="PF07992">
    <property type="entry name" value="Pyr_redox_2"/>
    <property type="match status" value="1"/>
</dbReference>
<dbReference type="Gene3D" id="1.10.1060.10">
    <property type="entry name" value="Alpha-helical ferredoxin"/>
    <property type="match status" value="1"/>
</dbReference>
<dbReference type="PANTHER" id="PTHR42783">
    <property type="entry name" value="GLUTAMATE SYNTHASE [NADPH] SMALL CHAIN"/>
    <property type="match status" value="1"/>
</dbReference>
<dbReference type="InterPro" id="IPR028261">
    <property type="entry name" value="DPD_II"/>
</dbReference>
<comment type="caution">
    <text evidence="2">The sequence shown here is derived from an EMBL/GenBank/DDBJ whole genome shotgun (WGS) entry which is preliminary data.</text>
</comment>
<evidence type="ECO:0000313" key="2">
    <source>
        <dbReference type="EMBL" id="NHN35291.1"/>
    </source>
</evidence>
<dbReference type="InterPro" id="IPR023753">
    <property type="entry name" value="FAD/NAD-binding_dom"/>
</dbReference>
<feature type="domain" description="4Fe-4S ferredoxin-type" evidence="1">
    <location>
        <begin position="23"/>
        <end position="57"/>
    </location>
</feature>
<dbReference type="InterPro" id="IPR009051">
    <property type="entry name" value="Helical_ferredxn"/>
</dbReference>
<dbReference type="SUPFAM" id="SSF51971">
    <property type="entry name" value="Nucleotide-binding domain"/>
    <property type="match status" value="1"/>
</dbReference>
<dbReference type="InterPro" id="IPR017896">
    <property type="entry name" value="4Fe4S_Fe-S-bd"/>
</dbReference>
<dbReference type="SUPFAM" id="SSF46548">
    <property type="entry name" value="alpha-helical ferredoxin"/>
    <property type="match status" value="1"/>
</dbReference>
<dbReference type="EMBL" id="JAAOIW010000030">
    <property type="protein sequence ID" value="NHN35291.1"/>
    <property type="molecule type" value="Genomic_DNA"/>
</dbReference>
<name>A0ABX0JLY1_9BACL</name>
<evidence type="ECO:0000313" key="3">
    <source>
        <dbReference type="Proteomes" id="UP001165962"/>
    </source>
</evidence>
<protein>
    <submittedName>
        <fullName evidence="2">NAD(P)-dependent oxidoreductase</fullName>
    </submittedName>
</protein>
<dbReference type="Proteomes" id="UP001165962">
    <property type="component" value="Unassembled WGS sequence"/>
</dbReference>
<dbReference type="PRINTS" id="PR00419">
    <property type="entry name" value="ADXRDTASE"/>
</dbReference>
<keyword evidence="3" id="KW-1185">Reference proteome</keyword>